<reference evidence="3 4" key="1">
    <citation type="journal article" date="2009" name="Science">
        <title>Green evolution and dynamic adaptations revealed by genomes of the marine picoeukaryotes Micromonas.</title>
        <authorList>
            <person name="Worden A.Z."/>
            <person name="Lee J.H."/>
            <person name="Mock T."/>
            <person name="Rouze P."/>
            <person name="Simmons M.P."/>
            <person name="Aerts A.L."/>
            <person name="Allen A.E."/>
            <person name="Cuvelier M.L."/>
            <person name="Derelle E."/>
            <person name="Everett M.V."/>
            <person name="Foulon E."/>
            <person name="Grimwood J."/>
            <person name="Gundlach H."/>
            <person name="Henrissat B."/>
            <person name="Napoli C."/>
            <person name="McDonald S.M."/>
            <person name="Parker M.S."/>
            <person name="Rombauts S."/>
            <person name="Salamov A."/>
            <person name="Von Dassow P."/>
            <person name="Badger J.H."/>
            <person name="Coutinho P.M."/>
            <person name="Demir E."/>
            <person name="Dubchak I."/>
            <person name="Gentemann C."/>
            <person name="Eikrem W."/>
            <person name="Gready J.E."/>
            <person name="John U."/>
            <person name="Lanier W."/>
            <person name="Lindquist E.A."/>
            <person name="Lucas S."/>
            <person name="Mayer K.F."/>
            <person name="Moreau H."/>
            <person name="Not F."/>
            <person name="Otillar R."/>
            <person name="Panaud O."/>
            <person name="Pangilinan J."/>
            <person name="Paulsen I."/>
            <person name="Piegu B."/>
            <person name="Poliakov A."/>
            <person name="Robbens S."/>
            <person name="Schmutz J."/>
            <person name="Toulza E."/>
            <person name="Wyss T."/>
            <person name="Zelensky A."/>
            <person name="Zhou K."/>
            <person name="Armbrust E.V."/>
            <person name="Bhattacharya D."/>
            <person name="Goodenough U.W."/>
            <person name="Van de Peer Y."/>
            <person name="Grigoriev I.V."/>
        </authorList>
    </citation>
    <scope>NUCLEOTIDE SEQUENCE [LARGE SCALE GENOMIC DNA]</scope>
    <source>
        <strain evidence="3 4">CCMP1545</strain>
    </source>
</reference>
<keyword evidence="4" id="KW-1185">Reference proteome</keyword>
<feature type="compositionally biased region" description="Basic residues" evidence="1">
    <location>
        <begin position="488"/>
        <end position="503"/>
    </location>
</feature>
<dbReference type="GeneID" id="9684045"/>
<feature type="compositionally biased region" description="Low complexity" evidence="1">
    <location>
        <begin position="266"/>
        <end position="288"/>
    </location>
</feature>
<dbReference type="EMBL" id="GG663739">
    <property type="protein sequence ID" value="EEH57424.1"/>
    <property type="molecule type" value="Genomic_DNA"/>
</dbReference>
<dbReference type="KEGG" id="mpp:MICPUCDRAFT_47377"/>
<sequence length="503" mass="55981">MGCCTCGDDPYARSERRFKDHMSAEEVSVLEQMDDFAPLAKLRRLFHTVDDDGHGSIHAEDAAVALRLRDDAWGRAMRDFLEPDREGARLNLGDFIVAVARFKHPSLCDGRTQFAFALLDMGAGFVTAKRLAETIRAHAKKKYGGREGTHLSAKAGMEALRRFEEDVANCEELGMREFYYDDFEAIFLKHNELFSDAVWCWEKCVEPCAIAARAVCEKMRARGLREWNLDYNNFTRVMARRRRRNGVQKGAFQTIGSQARRPDVRAGAPGAPGAPTSSPLPGALNADANADDAKRTGTERENLVASVLFGADAQALVVANRRREKEAAARKESSVSDDTLAHVSRYREEKVREARERREARGASGVMGRAREAWALVTKTTKKLLKMRPPKDEKTDEDVDGWVNETVRESGRHSKRLGGGRYDAPDHGGGGGGDDDEWIGRGERRRAKKTGGLASFGKSVKKLFAGGRSKKKLAAEAAEERDWDHVPVRRGRGNRPRGRASHQ</sequence>
<dbReference type="InterPro" id="IPR002048">
    <property type="entry name" value="EF_hand_dom"/>
</dbReference>
<dbReference type="PROSITE" id="PS50222">
    <property type="entry name" value="EF_HAND_2"/>
    <property type="match status" value="1"/>
</dbReference>
<feature type="domain" description="EF-hand" evidence="2">
    <location>
        <begin position="37"/>
        <end position="72"/>
    </location>
</feature>
<proteinExistence type="predicted"/>
<dbReference type="AlphaFoldDB" id="C1MS15"/>
<accession>C1MS15</accession>
<feature type="region of interest" description="Disordered" evidence="1">
    <location>
        <begin position="245"/>
        <end position="296"/>
    </location>
</feature>
<dbReference type="SUPFAM" id="SSF47473">
    <property type="entry name" value="EF-hand"/>
    <property type="match status" value="1"/>
</dbReference>
<gene>
    <name evidence="3" type="ORF">MICPUCDRAFT_47377</name>
</gene>
<organism evidence="4">
    <name type="scientific">Micromonas pusilla (strain CCMP1545)</name>
    <name type="common">Picoplanktonic green alga</name>
    <dbReference type="NCBI Taxonomy" id="564608"/>
    <lineage>
        <taxon>Eukaryota</taxon>
        <taxon>Viridiplantae</taxon>
        <taxon>Chlorophyta</taxon>
        <taxon>Mamiellophyceae</taxon>
        <taxon>Mamiellales</taxon>
        <taxon>Mamiellaceae</taxon>
        <taxon>Micromonas</taxon>
    </lineage>
</organism>
<dbReference type="RefSeq" id="XP_003058969.1">
    <property type="nucleotide sequence ID" value="XM_003058923.1"/>
</dbReference>
<protein>
    <submittedName>
        <fullName evidence="3">Predicted protein</fullName>
    </submittedName>
</protein>
<dbReference type="Proteomes" id="UP000001876">
    <property type="component" value="Unassembled WGS sequence"/>
</dbReference>
<feature type="compositionally biased region" description="Gly residues" evidence="1">
    <location>
        <begin position="419"/>
        <end position="432"/>
    </location>
</feature>
<evidence type="ECO:0000256" key="1">
    <source>
        <dbReference type="SAM" id="MobiDB-lite"/>
    </source>
</evidence>
<dbReference type="InterPro" id="IPR011992">
    <property type="entry name" value="EF-hand-dom_pair"/>
</dbReference>
<dbReference type="Gene3D" id="1.10.238.10">
    <property type="entry name" value="EF-hand"/>
    <property type="match status" value="1"/>
</dbReference>
<feature type="region of interest" description="Disordered" evidence="1">
    <location>
        <begin position="409"/>
        <end position="454"/>
    </location>
</feature>
<evidence type="ECO:0000313" key="4">
    <source>
        <dbReference type="Proteomes" id="UP000001876"/>
    </source>
</evidence>
<dbReference type="GO" id="GO:0005509">
    <property type="term" value="F:calcium ion binding"/>
    <property type="evidence" value="ECO:0007669"/>
    <property type="project" value="InterPro"/>
</dbReference>
<feature type="region of interest" description="Disordered" evidence="1">
    <location>
        <begin position="474"/>
        <end position="503"/>
    </location>
</feature>
<name>C1MS15_MICPC</name>
<evidence type="ECO:0000259" key="2">
    <source>
        <dbReference type="PROSITE" id="PS50222"/>
    </source>
</evidence>
<feature type="compositionally biased region" description="Basic and acidic residues" evidence="1">
    <location>
        <begin position="478"/>
        <end position="487"/>
    </location>
</feature>
<evidence type="ECO:0000313" key="3">
    <source>
        <dbReference type="EMBL" id="EEH57424.1"/>
    </source>
</evidence>